<proteinExistence type="predicted"/>
<dbReference type="EMBL" id="LR798292">
    <property type="protein sequence ID" value="CAB5221214.1"/>
    <property type="molecule type" value="Genomic_DNA"/>
</dbReference>
<gene>
    <name evidence="3" type="ORF">UFOVP244_108</name>
</gene>
<evidence type="ECO:0000313" key="3">
    <source>
        <dbReference type="EMBL" id="CAB5221214.1"/>
    </source>
</evidence>
<reference evidence="3" key="1">
    <citation type="submission" date="2020-05" db="EMBL/GenBank/DDBJ databases">
        <authorList>
            <person name="Chiriac C."/>
            <person name="Salcher M."/>
            <person name="Ghai R."/>
            <person name="Kavagutti S V."/>
        </authorList>
    </citation>
    <scope>NUCLEOTIDE SEQUENCE</scope>
</reference>
<evidence type="ECO:0000256" key="2">
    <source>
        <dbReference type="SAM" id="MobiDB-lite"/>
    </source>
</evidence>
<name>A0A6J7WYQ7_9CAUD</name>
<feature type="region of interest" description="Disordered" evidence="2">
    <location>
        <begin position="151"/>
        <end position="170"/>
    </location>
</feature>
<dbReference type="PROSITE" id="PS51257">
    <property type="entry name" value="PROKAR_LIPOPROTEIN"/>
    <property type="match status" value="1"/>
</dbReference>
<keyword evidence="1" id="KW-0175">Coiled coil</keyword>
<organism evidence="3">
    <name type="scientific">uncultured Caudovirales phage</name>
    <dbReference type="NCBI Taxonomy" id="2100421"/>
    <lineage>
        <taxon>Viruses</taxon>
        <taxon>Duplodnaviria</taxon>
        <taxon>Heunggongvirae</taxon>
        <taxon>Uroviricota</taxon>
        <taxon>Caudoviricetes</taxon>
        <taxon>Peduoviridae</taxon>
        <taxon>Maltschvirus</taxon>
        <taxon>Maltschvirus maltsch</taxon>
    </lineage>
</organism>
<protein>
    <submittedName>
        <fullName evidence="3">Uncharacterized protein</fullName>
    </submittedName>
</protein>
<accession>A0A6J7WYQ7</accession>
<sequence>MNKVTTILAILLWSSACHDSVYEQAVASLSDTENSRQEKNQIERLYREIQDLKETLRVIKTKQNMYAAEAEVEANKNLIIEECIVYIKENFNESSPVLYRDYEADIEYRPDDTYRDGDYVGGCRIYLGKARKTGESWRLVPTYLLKDQRKARLQQAQTKRTADKKSKRKK</sequence>
<feature type="coiled-coil region" evidence="1">
    <location>
        <begin position="35"/>
        <end position="62"/>
    </location>
</feature>
<evidence type="ECO:0000256" key="1">
    <source>
        <dbReference type="SAM" id="Coils"/>
    </source>
</evidence>